<dbReference type="OrthoDB" id="185373at2759"/>
<dbReference type="EMBL" id="SZYD01000002">
    <property type="protein sequence ID" value="KAD7117428.1"/>
    <property type="molecule type" value="Genomic_DNA"/>
</dbReference>
<dbReference type="PROSITE" id="PS51375">
    <property type="entry name" value="PPR"/>
    <property type="match status" value="8"/>
</dbReference>
<dbReference type="PANTHER" id="PTHR47447:SF12">
    <property type="entry name" value="PENTATRICOPEPTIDE REPEAT-CONTAINING PROTEIN ATP4 HOMOLOG, CHLOROPLASTIC"/>
    <property type="match status" value="1"/>
</dbReference>
<dbReference type="InterPro" id="IPR011990">
    <property type="entry name" value="TPR-like_helical_dom_sf"/>
</dbReference>
<comment type="caution">
    <text evidence="5">The sequence shown here is derived from an EMBL/GenBank/DDBJ whole genome shotgun (WGS) entry which is preliminary data.</text>
</comment>
<feature type="repeat" description="PPR" evidence="3">
    <location>
        <begin position="210"/>
        <end position="244"/>
    </location>
</feature>
<feature type="repeat" description="PPR" evidence="3">
    <location>
        <begin position="140"/>
        <end position="174"/>
    </location>
</feature>
<dbReference type="Pfam" id="PF01535">
    <property type="entry name" value="PPR"/>
    <property type="match status" value="1"/>
</dbReference>
<feature type="domain" description="PROP1-like PPR" evidence="4">
    <location>
        <begin position="334"/>
        <end position="474"/>
    </location>
</feature>
<name>A0A5N6PXA6_9ASTR</name>
<keyword evidence="2" id="KW-0677">Repeat</keyword>
<feature type="repeat" description="PPR" evidence="3">
    <location>
        <begin position="350"/>
        <end position="385"/>
    </location>
</feature>
<evidence type="ECO:0000259" key="4">
    <source>
        <dbReference type="Pfam" id="PF17177"/>
    </source>
</evidence>
<feature type="repeat" description="PPR" evidence="3">
    <location>
        <begin position="386"/>
        <end position="420"/>
    </location>
</feature>
<reference evidence="5 6" key="1">
    <citation type="submission" date="2019-05" db="EMBL/GenBank/DDBJ databases">
        <title>Mikania micrantha, genome provides insights into the molecular mechanism of rapid growth.</title>
        <authorList>
            <person name="Liu B."/>
        </authorList>
    </citation>
    <scope>NUCLEOTIDE SEQUENCE [LARGE SCALE GENOMIC DNA]</scope>
    <source>
        <strain evidence="5">NLD-2019</strain>
        <tissue evidence="5">Leaf</tissue>
    </source>
</reference>
<evidence type="ECO:0000256" key="1">
    <source>
        <dbReference type="ARBA" id="ARBA00007626"/>
    </source>
</evidence>
<dbReference type="Pfam" id="PF17177">
    <property type="entry name" value="PPR_long"/>
    <property type="match status" value="1"/>
</dbReference>
<protein>
    <recommendedName>
        <fullName evidence="4">PROP1-like PPR domain-containing protein</fullName>
    </recommendedName>
</protein>
<evidence type="ECO:0000313" key="5">
    <source>
        <dbReference type="EMBL" id="KAD7117428.1"/>
    </source>
</evidence>
<accession>A0A5N6PXA6</accession>
<dbReference type="Pfam" id="PF13041">
    <property type="entry name" value="PPR_2"/>
    <property type="match status" value="2"/>
</dbReference>
<evidence type="ECO:0000256" key="2">
    <source>
        <dbReference type="ARBA" id="ARBA00022737"/>
    </source>
</evidence>
<dbReference type="GO" id="GO:0009570">
    <property type="term" value="C:chloroplast stroma"/>
    <property type="evidence" value="ECO:0007669"/>
    <property type="project" value="TreeGrafter"/>
</dbReference>
<sequence>MNFNNHVIFQSRIPHLPNTQVSPQESVSERTNKFKSNNSNLYQSVAQKPKSYIWVNPKTSKSSKFIQKTYDSRYNSLTKVAEYLNSCLPVEKDVFNILDGTLGSKLVEQDGIAIINNMINPKTSRIVLEYFLGRCNLSWKLVLYNVTLKVFRKCKDLDTAEKLFDEMLQRGVAPDIVTFSTVIGCARMCGLPGKAVAWFERMSEFKIQPDDAIFSVMIDAYGRVGNVDMALNLYARSRVENWSLGAVTFTTVIRIYGTIGDYNQCLSVFREMKAHGIKPNLDCYNTLLNAITRAKRVSEVKSIHQEIMSSGLRPGWATYAALLRAYCKACCGDDAMNVYNEMKVKGMVLNNVLYNTLLSMCADIGFVGEAITIFEDIKMSKDCEPDTRTFSTLITMFSRYGKVSEAEATLKEMLEAGFKHDIYVLTNLIQCYMKSHLRDDASRTLDMIMELDLSLDERYISCLLKVMTQMPQEDLGMVARCIDRADPKLGGVVKLVAGLGGVDEIFENEASEVLAHVGGDVRRTYCDCLIDLCIHLKKPEKASYFRTFLIIFSMGNCLNVKQSFQKKNSILVSNGGEGNFQVSTKTRKKGSCAYEDDDMVHFVEPNLPLQLNTKLLPAQKVKIVVTRKQLEVLVRSEKDFQIKMINPLSNWRRDGYRKWQPSMATIKE</sequence>
<dbReference type="Proteomes" id="UP000326396">
    <property type="component" value="Linkage Group LG10"/>
</dbReference>
<dbReference type="PANTHER" id="PTHR47447">
    <property type="entry name" value="OS03G0856100 PROTEIN"/>
    <property type="match status" value="1"/>
</dbReference>
<feature type="repeat" description="PPR" evidence="3">
    <location>
        <begin position="175"/>
        <end position="209"/>
    </location>
</feature>
<evidence type="ECO:0000256" key="3">
    <source>
        <dbReference type="PROSITE-ProRule" id="PRU00708"/>
    </source>
</evidence>
<dbReference type="InterPro" id="IPR033443">
    <property type="entry name" value="PROP1-like_PPR_dom"/>
</dbReference>
<feature type="repeat" description="PPR" evidence="3">
    <location>
        <begin position="280"/>
        <end position="314"/>
    </location>
</feature>
<evidence type="ECO:0000313" key="6">
    <source>
        <dbReference type="Proteomes" id="UP000326396"/>
    </source>
</evidence>
<organism evidence="5 6">
    <name type="scientific">Mikania micrantha</name>
    <name type="common">bitter vine</name>
    <dbReference type="NCBI Taxonomy" id="192012"/>
    <lineage>
        <taxon>Eukaryota</taxon>
        <taxon>Viridiplantae</taxon>
        <taxon>Streptophyta</taxon>
        <taxon>Embryophyta</taxon>
        <taxon>Tracheophyta</taxon>
        <taxon>Spermatophyta</taxon>
        <taxon>Magnoliopsida</taxon>
        <taxon>eudicotyledons</taxon>
        <taxon>Gunneridae</taxon>
        <taxon>Pentapetalae</taxon>
        <taxon>asterids</taxon>
        <taxon>campanulids</taxon>
        <taxon>Asterales</taxon>
        <taxon>Asteraceae</taxon>
        <taxon>Asteroideae</taxon>
        <taxon>Heliantheae alliance</taxon>
        <taxon>Eupatorieae</taxon>
        <taxon>Mikania</taxon>
    </lineage>
</organism>
<dbReference type="GO" id="GO:0042134">
    <property type="term" value="F:rRNA primary transcript binding"/>
    <property type="evidence" value="ECO:0007669"/>
    <property type="project" value="TreeGrafter"/>
</dbReference>
<dbReference type="Gene3D" id="1.25.40.10">
    <property type="entry name" value="Tetratricopeptide repeat domain"/>
    <property type="match status" value="3"/>
</dbReference>
<keyword evidence="6" id="KW-1185">Reference proteome</keyword>
<feature type="repeat" description="PPR" evidence="3">
    <location>
        <begin position="315"/>
        <end position="349"/>
    </location>
</feature>
<dbReference type="AlphaFoldDB" id="A0A5N6PXA6"/>
<dbReference type="GO" id="GO:0003729">
    <property type="term" value="F:mRNA binding"/>
    <property type="evidence" value="ECO:0007669"/>
    <property type="project" value="TreeGrafter"/>
</dbReference>
<dbReference type="InterPro" id="IPR002885">
    <property type="entry name" value="PPR_rpt"/>
</dbReference>
<dbReference type="GO" id="GO:0045727">
    <property type="term" value="P:positive regulation of translation"/>
    <property type="evidence" value="ECO:0007669"/>
    <property type="project" value="TreeGrafter"/>
</dbReference>
<dbReference type="NCBIfam" id="TIGR00756">
    <property type="entry name" value="PPR"/>
    <property type="match status" value="8"/>
</dbReference>
<feature type="repeat" description="PPR" evidence="3">
    <location>
        <begin position="245"/>
        <end position="279"/>
    </location>
</feature>
<proteinExistence type="inferred from homology"/>
<comment type="similarity">
    <text evidence="1">Belongs to the PPR family. P subfamily.</text>
</comment>
<gene>
    <name evidence="5" type="ORF">E3N88_04696</name>
</gene>